<dbReference type="PANTHER" id="PTHR23512">
    <property type="entry name" value="MAJOR FACILITATOR SUPERFAMILY DOMAIN-CONTAINING PROTEIN 1"/>
    <property type="match status" value="1"/>
</dbReference>
<feature type="transmembrane region" description="Helical" evidence="25">
    <location>
        <begin position="98"/>
        <end position="120"/>
    </location>
</feature>
<evidence type="ECO:0000256" key="1">
    <source>
        <dbReference type="ARBA" id="ARBA00004155"/>
    </source>
</evidence>
<feature type="transmembrane region" description="Helical" evidence="25">
    <location>
        <begin position="71"/>
        <end position="91"/>
    </location>
</feature>
<comment type="catalytic activity">
    <reaction evidence="17">
        <text>L-arginyl-glycine(out) = L-arginyl-glycine(in)</text>
        <dbReference type="Rhea" id="RHEA:79391"/>
        <dbReference type="ChEBI" id="CHEBI:229955"/>
    </reaction>
</comment>
<comment type="catalytic activity">
    <reaction evidence="13">
        <text>L-alpha-aminoacyl-L-lysine(out) = L-alpha-aminoacyl-L-lysine(in)</text>
        <dbReference type="Rhea" id="RHEA:79383"/>
        <dbReference type="ChEBI" id="CHEBI:229966"/>
    </reaction>
</comment>
<dbReference type="InterPro" id="IPR011701">
    <property type="entry name" value="MFS"/>
</dbReference>
<evidence type="ECO:0000259" key="26">
    <source>
        <dbReference type="PROSITE" id="PS50850"/>
    </source>
</evidence>
<dbReference type="Proteomes" id="UP000187209">
    <property type="component" value="Unassembled WGS sequence"/>
</dbReference>
<dbReference type="Pfam" id="PF07690">
    <property type="entry name" value="MFS_1"/>
    <property type="match status" value="1"/>
</dbReference>
<dbReference type="PROSITE" id="PS50850">
    <property type="entry name" value="MFS"/>
    <property type="match status" value="1"/>
</dbReference>
<evidence type="ECO:0000256" key="24">
    <source>
        <dbReference type="ARBA" id="ARBA00046376"/>
    </source>
</evidence>
<comment type="catalytic activity">
    <reaction evidence="11">
        <text>L-alpha-aminoacyl-L-histidine(out) = L-alpha-aminoacyl-L-histidine(in)</text>
        <dbReference type="Rhea" id="RHEA:79375"/>
        <dbReference type="ChEBI" id="CHEBI:229967"/>
    </reaction>
</comment>
<comment type="similarity">
    <text evidence="2">Belongs to the major facilitator superfamily.</text>
</comment>
<dbReference type="EMBL" id="MPUH01000263">
    <property type="protein sequence ID" value="OMJ84614.1"/>
    <property type="molecule type" value="Genomic_DNA"/>
</dbReference>
<dbReference type="GO" id="GO:0022857">
    <property type="term" value="F:transmembrane transporter activity"/>
    <property type="evidence" value="ECO:0007669"/>
    <property type="project" value="InterPro"/>
</dbReference>
<evidence type="ECO:0000256" key="20">
    <source>
        <dbReference type="ARBA" id="ARBA00044924"/>
    </source>
</evidence>
<feature type="transmembrane region" description="Helical" evidence="25">
    <location>
        <begin position="279"/>
        <end position="304"/>
    </location>
</feature>
<comment type="catalytic activity">
    <reaction evidence="10">
        <text>L-alpha-aminoacyl-L-arginine(out) = L-alpha-aminoacyl-L-arginine(in)</text>
        <dbReference type="Rhea" id="RHEA:79367"/>
        <dbReference type="ChEBI" id="CHEBI:229968"/>
    </reaction>
</comment>
<keyword evidence="4 25" id="KW-0812">Transmembrane</keyword>
<evidence type="ECO:0000256" key="12">
    <source>
        <dbReference type="ARBA" id="ARBA00044891"/>
    </source>
</evidence>
<dbReference type="Gene3D" id="1.20.1250.20">
    <property type="entry name" value="MFS general substrate transporter like domains"/>
    <property type="match status" value="1"/>
</dbReference>
<evidence type="ECO:0000256" key="22">
    <source>
        <dbReference type="ARBA" id="ARBA00045018"/>
    </source>
</evidence>
<keyword evidence="6 25" id="KW-0472">Membrane</keyword>
<dbReference type="AlphaFoldDB" id="A0A1R2C6F5"/>
<evidence type="ECO:0000256" key="6">
    <source>
        <dbReference type="ARBA" id="ARBA00023136"/>
    </source>
</evidence>
<feature type="transmembrane region" description="Helical" evidence="25">
    <location>
        <begin position="405"/>
        <end position="430"/>
    </location>
</feature>
<comment type="subunit">
    <text evidence="24">Homodimer. Interacts with lysosomal protein GLMP (via lumenal domain); the interaction starts while both proteins are still in the endoplasmic reticulum and is required for stabilization of MFSD1 in lysosomes but has no direct effect on its targeting to lysosomes or transporter activity.</text>
</comment>
<comment type="catalytic activity">
    <reaction evidence="8">
        <text>L-lysyl-L-alanine(out) = L-lysyl-L-alanine(in)</text>
        <dbReference type="Rhea" id="RHEA:79399"/>
        <dbReference type="ChEBI" id="CHEBI:229954"/>
    </reaction>
</comment>
<evidence type="ECO:0000256" key="2">
    <source>
        <dbReference type="ARBA" id="ARBA00008335"/>
    </source>
</evidence>
<evidence type="ECO:0000256" key="8">
    <source>
        <dbReference type="ARBA" id="ARBA00044876"/>
    </source>
</evidence>
<comment type="catalytic activity">
    <reaction evidence="9">
        <text>L-histidyl-glycine(out) = L-histidyl-glycine(in)</text>
        <dbReference type="Rhea" id="RHEA:79395"/>
        <dbReference type="ChEBI" id="CHEBI:229957"/>
    </reaction>
</comment>
<comment type="catalytic activity">
    <reaction evidence="12">
        <text>L-lysyl-L-alpha-amino acid(out) = L-lysyl-L-alpha-amino acid(in)</text>
        <dbReference type="Rhea" id="RHEA:79387"/>
        <dbReference type="ChEBI" id="CHEBI:229965"/>
    </reaction>
</comment>
<dbReference type="SUPFAM" id="SSF103473">
    <property type="entry name" value="MFS general substrate transporter"/>
    <property type="match status" value="1"/>
</dbReference>
<evidence type="ECO:0000256" key="10">
    <source>
        <dbReference type="ARBA" id="ARBA00044881"/>
    </source>
</evidence>
<dbReference type="OrthoDB" id="424834at2759"/>
<evidence type="ECO:0000256" key="19">
    <source>
        <dbReference type="ARBA" id="ARBA00044919"/>
    </source>
</evidence>
<comment type="function">
    <text evidence="23">Lysosomal dipeptide uniporter that selectively exports lysine, arginine or histidine-containing dipeptides with a net positive charge from the lysosome lumen into the cytosol. Could play a role in a specific type of protein O-glycosylation indirectly regulating macrophages migration and tissue invasion. Also essential for liver homeostasis.</text>
</comment>
<evidence type="ECO:0000256" key="17">
    <source>
        <dbReference type="ARBA" id="ARBA00044903"/>
    </source>
</evidence>
<keyword evidence="28" id="KW-1185">Reference proteome</keyword>
<evidence type="ECO:0000256" key="7">
    <source>
        <dbReference type="ARBA" id="ARBA00023228"/>
    </source>
</evidence>
<comment type="catalytic activity">
    <reaction evidence="18">
        <text>L-histidyl-L-alpha-amino acid(out) = L-histidyl-L-alpha-amino acid(in)</text>
        <dbReference type="Rhea" id="RHEA:79379"/>
        <dbReference type="ChEBI" id="CHEBI:229964"/>
    </reaction>
</comment>
<evidence type="ECO:0000256" key="14">
    <source>
        <dbReference type="ARBA" id="ARBA00044898"/>
    </source>
</evidence>
<evidence type="ECO:0000256" key="21">
    <source>
        <dbReference type="ARBA" id="ARBA00044985"/>
    </source>
</evidence>
<evidence type="ECO:0000256" key="16">
    <source>
        <dbReference type="ARBA" id="ARBA00044900"/>
    </source>
</evidence>
<protein>
    <recommendedName>
        <fullName evidence="21">Lysosomal dipeptide transporter MFSD1</fullName>
    </recommendedName>
    <alternativeName>
        <fullName evidence="22">Major facilitator superfamily domain-containing protein 1</fullName>
    </alternativeName>
</protein>
<comment type="catalytic activity">
    <reaction evidence="20">
        <text>L-lysyl-glycine(out) = L-lysyl-glycine(in)</text>
        <dbReference type="Rhea" id="RHEA:79407"/>
        <dbReference type="ChEBI" id="CHEBI:191202"/>
    </reaction>
</comment>
<feature type="transmembrane region" description="Helical" evidence="25">
    <location>
        <begin position="338"/>
        <end position="362"/>
    </location>
</feature>
<evidence type="ECO:0000256" key="4">
    <source>
        <dbReference type="ARBA" id="ARBA00022692"/>
    </source>
</evidence>
<feature type="domain" description="Major facilitator superfamily (MFS) profile" evidence="26">
    <location>
        <begin position="32"/>
        <end position="435"/>
    </location>
</feature>
<evidence type="ECO:0000256" key="23">
    <source>
        <dbReference type="ARBA" id="ARBA00045709"/>
    </source>
</evidence>
<comment type="catalytic activity">
    <reaction evidence="16">
        <text>L-lysyl-L-lysine(out) = L-lysyl-L-lysine(in)</text>
        <dbReference type="Rhea" id="RHEA:79403"/>
        <dbReference type="ChEBI" id="CHEBI:229956"/>
    </reaction>
</comment>
<comment type="catalytic activity">
    <reaction evidence="15">
        <text>L-arginyl-L-alpha-amino acid(out) = L-arginyl-L-alpha-amino acid(in)</text>
        <dbReference type="Rhea" id="RHEA:79371"/>
        <dbReference type="ChEBI" id="CHEBI:84315"/>
    </reaction>
</comment>
<comment type="subcellular location">
    <subcellularLocation>
        <location evidence="1">Lysosome membrane</location>
        <topology evidence="1">Multi-pass membrane protein</topology>
    </subcellularLocation>
</comment>
<comment type="catalytic activity">
    <reaction evidence="14">
        <text>L-aspartyl-L-lysine(out) = L-aspartyl-L-lysine(in)</text>
        <dbReference type="Rhea" id="RHEA:79411"/>
        <dbReference type="ChEBI" id="CHEBI:229953"/>
    </reaction>
</comment>
<evidence type="ECO:0000313" key="28">
    <source>
        <dbReference type="Proteomes" id="UP000187209"/>
    </source>
</evidence>
<comment type="catalytic activity">
    <reaction evidence="19">
        <text>L-alanyl-L-lysine(out) = L-alanyl-L-lysine(in)</text>
        <dbReference type="Rhea" id="RHEA:79415"/>
        <dbReference type="ChEBI" id="CHEBI:192470"/>
    </reaction>
</comment>
<evidence type="ECO:0000256" key="25">
    <source>
        <dbReference type="SAM" id="Phobius"/>
    </source>
</evidence>
<dbReference type="InterPro" id="IPR052187">
    <property type="entry name" value="MFSD1"/>
</dbReference>
<keyword evidence="3" id="KW-0813">Transport</keyword>
<evidence type="ECO:0000313" key="27">
    <source>
        <dbReference type="EMBL" id="OMJ84614.1"/>
    </source>
</evidence>
<reference evidence="27 28" key="1">
    <citation type="submission" date="2016-11" db="EMBL/GenBank/DDBJ databases">
        <title>The macronuclear genome of Stentor coeruleus: a giant cell with tiny introns.</title>
        <authorList>
            <person name="Slabodnick M."/>
            <person name="Ruby J.G."/>
            <person name="Reiff S.B."/>
            <person name="Swart E.C."/>
            <person name="Gosai S."/>
            <person name="Prabakaran S."/>
            <person name="Witkowska E."/>
            <person name="Larue G.E."/>
            <person name="Fisher S."/>
            <person name="Freeman R.M."/>
            <person name="Gunawardena J."/>
            <person name="Chu W."/>
            <person name="Stover N.A."/>
            <person name="Gregory B.D."/>
            <person name="Nowacki M."/>
            <person name="Derisi J."/>
            <person name="Roy S.W."/>
            <person name="Marshall W.F."/>
            <person name="Sood P."/>
        </authorList>
    </citation>
    <scope>NUCLEOTIDE SEQUENCE [LARGE SCALE GENOMIC DNA]</scope>
    <source>
        <strain evidence="27">WM001</strain>
    </source>
</reference>
<feature type="transmembrane region" description="Helical" evidence="25">
    <location>
        <begin position="244"/>
        <end position="267"/>
    </location>
</feature>
<evidence type="ECO:0000256" key="18">
    <source>
        <dbReference type="ARBA" id="ARBA00044912"/>
    </source>
</evidence>
<dbReference type="InterPro" id="IPR020846">
    <property type="entry name" value="MFS_dom"/>
</dbReference>
<feature type="transmembrane region" description="Helical" evidence="25">
    <location>
        <begin position="374"/>
        <end position="393"/>
    </location>
</feature>
<keyword evidence="7" id="KW-0458">Lysosome</keyword>
<dbReference type="GO" id="GO:0005765">
    <property type="term" value="C:lysosomal membrane"/>
    <property type="evidence" value="ECO:0007669"/>
    <property type="project" value="UniProtKB-SubCell"/>
</dbReference>
<accession>A0A1R2C6F5</accession>
<evidence type="ECO:0000256" key="5">
    <source>
        <dbReference type="ARBA" id="ARBA00022989"/>
    </source>
</evidence>
<evidence type="ECO:0000256" key="9">
    <source>
        <dbReference type="ARBA" id="ARBA00044878"/>
    </source>
</evidence>
<feature type="transmembrane region" description="Helical" evidence="25">
    <location>
        <begin position="311"/>
        <end position="332"/>
    </location>
</feature>
<feature type="transmembrane region" description="Helical" evidence="25">
    <location>
        <begin position="190"/>
        <end position="209"/>
    </location>
</feature>
<sequence length="466" mass="51756">MESNECDVKACIIDEKNDKFVVDPNTTYKRYILLILSCGLCIGSYYVYNTPAALEVQLKSKLNMSSVEFNMLYAIYSLPNLIAPIIGGILMDKFGARFLVYLSSILVTAGHAIFAFGVIIESFPIALLGRGIFGCGGDNLELSQNIIIVGWFVGRELSMAFGLNSTFSMLGEVSNDIFEPIIIRNTNMNTALWVGFLVCIGSFLSAIIVNTMDSRRDKLIGKLKFSERPESEKFKFKDIKKLNIIFWILLLNCFTVVSSVYCFEYIASGFFQYRFGYDYVEAGSIMSLTFMIAALFCPFIGYIVDKIGKRGIFIIVSAILDAMFHVLCLLSPDSDRPVYPILFLALLGLSFSIYGTTFWSIISYTVDPNLYGTAFGTVYAISNLGLTVFPPFVGYIQDNTHEGHGYFWVSFLLAILGFVGIVTGTIVYFIDMKNGGILNASNPFKAKAAFEAKMGRSQPSFDGLVN</sequence>
<evidence type="ECO:0000256" key="13">
    <source>
        <dbReference type="ARBA" id="ARBA00044893"/>
    </source>
</evidence>
<evidence type="ECO:0000256" key="3">
    <source>
        <dbReference type="ARBA" id="ARBA00022448"/>
    </source>
</evidence>
<comment type="caution">
    <text evidence="27">The sequence shown here is derived from an EMBL/GenBank/DDBJ whole genome shotgun (WGS) entry which is preliminary data.</text>
</comment>
<feature type="transmembrane region" description="Helical" evidence="25">
    <location>
        <begin position="31"/>
        <end position="48"/>
    </location>
</feature>
<proteinExistence type="inferred from homology"/>
<organism evidence="27 28">
    <name type="scientific">Stentor coeruleus</name>
    <dbReference type="NCBI Taxonomy" id="5963"/>
    <lineage>
        <taxon>Eukaryota</taxon>
        <taxon>Sar</taxon>
        <taxon>Alveolata</taxon>
        <taxon>Ciliophora</taxon>
        <taxon>Postciliodesmatophora</taxon>
        <taxon>Heterotrichea</taxon>
        <taxon>Heterotrichida</taxon>
        <taxon>Stentoridae</taxon>
        <taxon>Stentor</taxon>
    </lineage>
</organism>
<evidence type="ECO:0000256" key="15">
    <source>
        <dbReference type="ARBA" id="ARBA00044899"/>
    </source>
</evidence>
<keyword evidence="5 25" id="KW-1133">Transmembrane helix</keyword>
<dbReference type="PANTHER" id="PTHR23512:SF3">
    <property type="entry name" value="MAJOR FACILITATOR SUPERFAMILY DOMAIN-CONTAINING PROTEIN 1"/>
    <property type="match status" value="1"/>
</dbReference>
<dbReference type="InterPro" id="IPR036259">
    <property type="entry name" value="MFS_trans_sf"/>
</dbReference>
<name>A0A1R2C6F5_9CILI</name>
<evidence type="ECO:0000256" key="11">
    <source>
        <dbReference type="ARBA" id="ARBA00044884"/>
    </source>
</evidence>
<gene>
    <name evidence="27" type="ORF">SteCoe_14205</name>
</gene>